<dbReference type="SMART" id="SM00507">
    <property type="entry name" value="HNHc"/>
    <property type="match status" value="1"/>
</dbReference>
<dbReference type="Pfam" id="PF14279">
    <property type="entry name" value="HNH_5"/>
    <property type="match status" value="1"/>
</dbReference>
<dbReference type="Gene3D" id="1.10.30.50">
    <property type="match status" value="1"/>
</dbReference>
<name>X1A1I6_9ZZZZ</name>
<feature type="domain" description="HNH nuclease" evidence="1">
    <location>
        <begin position="242"/>
        <end position="293"/>
    </location>
</feature>
<dbReference type="InterPro" id="IPR047693">
    <property type="entry name" value="RNA-guided_IscB-like"/>
</dbReference>
<reference evidence="2" key="1">
    <citation type="journal article" date="2014" name="Front. Microbiol.">
        <title>High frequency of phylogenetically diverse reductive dehalogenase-homologous genes in deep subseafloor sedimentary metagenomes.</title>
        <authorList>
            <person name="Kawai M."/>
            <person name="Futagami T."/>
            <person name="Toyoda A."/>
            <person name="Takaki Y."/>
            <person name="Nishi S."/>
            <person name="Hori S."/>
            <person name="Arai W."/>
            <person name="Tsubouchi T."/>
            <person name="Morono Y."/>
            <person name="Uchiyama I."/>
            <person name="Ito T."/>
            <person name="Fujiyama A."/>
            <person name="Inagaki F."/>
            <person name="Takami H."/>
        </authorList>
    </citation>
    <scope>NUCLEOTIDE SEQUENCE</scope>
    <source>
        <strain evidence="2">Expedition CK06-06</strain>
    </source>
</reference>
<dbReference type="InterPro" id="IPR003615">
    <property type="entry name" value="HNH_nuc"/>
</dbReference>
<proteinExistence type="predicted"/>
<dbReference type="CDD" id="cd00085">
    <property type="entry name" value="HNHc"/>
    <property type="match status" value="1"/>
</dbReference>
<evidence type="ECO:0000259" key="1">
    <source>
        <dbReference type="SMART" id="SM00507"/>
    </source>
</evidence>
<comment type="caution">
    <text evidence="2">The sequence shown here is derived from an EMBL/GenBank/DDBJ whole genome shotgun (WGS) entry which is preliminary data.</text>
</comment>
<accession>X1A1I6</accession>
<dbReference type="AlphaFoldDB" id="X1A1I6"/>
<sequence>MKQKLSVKLKNTPRDTSLVSCSGSSVLNKEETLSVQNIVLTDNISEENHSQHRGSSDLRVQNIVYVLNMRGEPLMPTTQQKANKLLRKKKAKVITTKPFTIQLNYPTGENIQLITLGVDAGYLKIGFSAITNTKELISGEVQLRNDVSKKLSERRMYRRNRRNSLWYRKPRFNNRASSKKKGWLAPSIQHRLDSHIRLIEIIKKILPISEIVVEVASFDTQKMQNPEIIGVKYQQGELQGYEVKEYLLEKWNRKCTYCKKTNIPLEVEHIVPKSRGGSDRVSNLTISCSKCNQKKGNKTAEEFGYPEIQEKANKSLKMTAFMNSVRWKLVKQLNKVMPYSVSHTYGYITKYKRAELGLSKSHINDAFMITNGINQKRCKPFTITQTRRNNRSIQLNRKRFKRSIRRQRYKFQPNDMVRFNRNIYKVKGVFNYGTWVRLSDDFNIINTNIKNVSLLTYGKGLQFRCPIHLPPNSNDFGRSLLG</sequence>
<gene>
    <name evidence="2" type="ORF">S01H4_00617</name>
</gene>
<protein>
    <recommendedName>
        <fullName evidence="1">HNH nuclease domain-containing protein</fullName>
    </recommendedName>
</protein>
<organism evidence="2">
    <name type="scientific">marine sediment metagenome</name>
    <dbReference type="NCBI Taxonomy" id="412755"/>
    <lineage>
        <taxon>unclassified sequences</taxon>
        <taxon>metagenomes</taxon>
        <taxon>ecological metagenomes</taxon>
    </lineage>
</organism>
<dbReference type="NCBIfam" id="NF040563">
    <property type="entry name" value="guided_IscB"/>
    <property type="match status" value="1"/>
</dbReference>
<dbReference type="InterPro" id="IPR052892">
    <property type="entry name" value="NA-targeting_endonuclease"/>
</dbReference>
<dbReference type="PANTHER" id="PTHR33877:SF2">
    <property type="entry name" value="OS07G0170200 PROTEIN"/>
    <property type="match status" value="1"/>
</dbReference>
<dbReference type="EMBL" id="BART01000090">
    <property type="protein sequence ID" value="GAG64012.1"/>
    <property type="molecule type" value="Genomic_DNA"/>
</dbReference>
<dbReference type="InterPro" id="IPR029471">
    <property type="entry name" value="HNH_5"/>
</dbReference>
<dbReference type="InterPro" id="IPR025938">
    <property type="entry name" value="RRXRR_dom"/>
</dbReference>
<evidence type="ECO:0000313" key="2">
    <source>
        <dbReference type="EMBL" id="GAG64012.1"/>
    </source>
</evidence>
<dbReference type="Pfam" id="PF14239">
    <property type="entry name" value="RRXRR"/>
    <property type="match status" value="1"/>
</dbReference>
<dbReference type="PANTHER" id="PTHR33877">
    <property type="entry name" value="SLL1193 PROTEIN"/>
    <property type="match status" value="1"/>
</dbReference>